<dbReference type="CDD" id="cd12087">
    <property type="entry name" value="TM_EGFR-like"/>
    <property type="match status" value="1"/>
</dbReference>
<evidence type="ECO:0000313" key="3">
    <source>
        <dbReference type="Proteomes" id="UP000266721"/>
    </source>
</evidence>
<name>A0A3R5Q695_MYTGA</name>
<dbReference type="Proteomes" id="UP000266721">
    <property type="component" value="Unassembled WGS sequence"/>
</dbReference>
<evidence type="ECO:0000313" key="2">
    <source>
        <dbReference type="EMBL" id="OPL20508.1"/>
    </source>
</evidence>
<sequence>CLFCIEGVDDDEGDTIYIPTTSISPEQNDQTDETANIAAGVIVSIIAVIAVILVIIFIYRRRLSNSKPNIHETNNSDCVRDYNETSQAPIYNEIAGENFIPHKGKLNIPKTVNNITYDYASSNNTGKSQNEYQSVIISKETNEIHSKADHKVRNQIGLFSEGANSSDYCLAKPITSTMEKDVDPYDMNRDYDHLHNVIKKEEQITKLYDHLPTTVTEDPTYDHSHLKSVSDNEGHYDHFKIVGEND</sequence>
<gene>
    <name evidence="2" type="ORF">AM593_07240</name>
</gene>
<evidence type="ECO:0000256" key="1">
    <source>
        <dbReference type="SAM" id="Phobius"/>
    </source>
</evidence>
<feature type="non-terminal residue" evidence="2">
    <location>
        <position position="246"/>
    </location>
</feature>
<protein>
    <submittedName>
        <fullName evidence="2">Uncharacterized protein</fullName>
    </submittedName>
</protein>
<proteinExistence type="predicted"/>
<accession>A0A3R5Q695</accession>
<dbReference type="AlphaFoldDB" id="A0A3R5Q695"/>
<keyword evidence="1" id="KW-0812">Transmembrane</keyword>
<feature type="non-terminal residue" evidence="2">
    <location>
        <position position="1"/>
    </location>
</feature>
<keyword evidence="3" id="KW-1185">Reference proteome</keyword>
<dbReference type="EMBL" id="KV606381">
    <property type="protein sequence ID" value="OPL20508.1"/>
    <property type="molecule type" value="Genomic_DNA"/>
</dbReference>
<keyword evidence="1" id="KW-0472">Membrane</keyword>
<organism evidence="2 3">
    <name type="scientific">Mytilus galloprovincialis</name>
    <name type="common">Mediterranean mussel</name>
    <dbReference type="NCBI Taxonomy" id="29158"/>
    <lineage>
        <taxon>Eukaryota</taxon>
        <taxon>Metazoa</taxon>
        <taxon>Spiralia</taxon>
        <taxon>Lophotrochozoa</taxon>
        <taxon>Mollusca</taxon>
        <taxon>Bivalvia</taxon>
        <taxon>Autobranchia</taxon>
        <taxon>Pteriomorphia</taxon>
        <taxon>Mytilida</taxon>
        <taxon>Mytiloidea</taxon>
        <taxon>Mytilidae</taxon>
        <taxon>Mytilinae</taxon>
        <taxon>Mytilus</taxon>
    </lineage>
</organism>
<reference evidence="2 3" key="1">
    <citation type="journal article" date="2016" name="PLoS ONE">
        <title>A First Insight into the Genome of the Filter-Feeder Mussel Mytilus galloprovincialis.</title>
        <authorList>
            <person name="Murgarella M."/>
            <person name="Puiu D."/>
            <person name="Novoa B."/>
            <person name="Figueras A."/>
            <person name="Posada D."/>
            <person name="Canchaya C."/>
        </authorList>
    </citation>
    <scope>NUCLEOTIDE SEQUENCE [LARGE SCALE GENOMIC DNA]</scope>
    <source>
        <tissue evidence="2">Muscle</tissue>
    </source>
</reference>
<feature type="transmembrane region" description="Helical" evidence="1">
    <location>
        <begin position="37"/>
        <end position="59"/>
    </location>
</feature>
<keyword evidence="1" id="KW-1133">Transmembrane helix</keyword>